<dbReference type="RefSeq" id="WP_111457261.1">
    <property type="nucleotide sequence ID" value="NZ_QFYP01000001.1"/>
</dbReference>
<proteinExistence type="predicted"/>
<dbReference type="PANTHER" id="PTHR34203:SF15">
    <property type="entry name" value="SLL1173 PROTEIN"/>
    <property type="match status" value="1"/>
</dbReference>
<keyword evidence="4" id="KW-1185">Reference proteome</keyword>
<gene>
    <name evidence="3" type="ORF">DJ021_09205</name>
</gene>
<comment type="caution">
    <text evidence="3">The sequence shown here is derived from an EMBL/GenBank/DDBJ whole genome shotgun (WGS) entry which is preliminary data.</text>
</comment>
<dbReference type="InterPro" id="IPR006342">
    <property type="entry name" value="FkbM_mtfrase"/>
</dbReference>
<dbReference type="InterPro" id="IPR052514">
    <property type="entry name" value="SAM-dependent_MTase"/>
</dbReference>
<name>A0A328B4K6_9CAUL</name>
<dbReference type="Gene3D" id="3.40.50.150">
    <property type="entry name" value="Vaccinia Virus protein VP39"/>
    <property type="match status" value="1"/>
</dbReference>
<organism evidence="3 4">
    <name type="scientific">Phenylobacterium hankyongense</name>
    <dbReference type="NCBI Taxonomy" id="1813876"/>
    <lineage>
        <taxon>Bacteria</taxon>
        <taxon>Pseudomonadati</taxon>
        <taxon>Pseudomonadota</taxon>
        <taxon>Alphaproteobacteria</taxon>
        <taxon>Caulobacterales</taxon>
        <taxon>Caulobacteraceae</taxon>
        <taxon>Phenylobacterium</taxon>
    </lineage>
</organism>
<evidence type="ECO:0000313" key="3">
    <source>
        <dbReference type="EMBL" id="RAK59968.1"/>
    </source>
</evidence>
<reference evidence="4" key="1">
    <citation type="submission" date="2018-05" db="EMBL/GenBank/DDBJ databases">
        <authorList>
            <person name="Li X."/>
        </authorList>
    </citation>
    <scope>NUCLEOTIDE SEQUENCE [LARGE SCALE GENOMIC DNA]</scope>
    <source>
        <strain evidence="4">HKS-05</strain>
    </source>
</reference>
<dbReference type="AlphaFoldDB" id="A0A328B4K6"/>
<evidence type="ECO:0000313" key="4">
    <source>
        <dbReference type="Proteomes" id="UP000249842"/>
    </source>
</evidence>
<dbReference type="PANTHER" id="PTHR34203">
    <property type="entry name" value="METHYLTRANSFERASE, FKBM FAMILY PROTEIN"/>
    <property type="match status" value="1"/>
</dbReference>
<feature type="domain" description="Methyltransferase FkbM" evidence="2">
    <location>
        <begin position="52"/>
        <end position="206"/>
    </location>
</feature>
<dbReference type="SUPFAM" id="SSF53335">
    <property type="entry name" value="S-adenosyl-L-methionine-dependent methyltransferases"/>
    <property type="match status" value="1"/>
</dbReference>
<dbReference type="EMBL" id="QFYP01000001">
    <property type="protein sequence ID" value="RAK59968.1"/>
    <property type="molecule type" value="Genomic_DNA"/>
</dbReference>
<dbReference type="Pfam" id="PF05050">
    <property type="entry name" value="Methyltransf_21"/>
    <property type="match status" value="1"/>
</dbReference>
<dbReference type="Proteomes" id="UP000249842">
    <property type="component" value="Unassembled WGS sequence"/>
</dbReference>
<sequence>MLDLTRAYDLDFLFPASDTAVGASLRDYGEFARVELDFLADCASGEQGALIDVGANIGAIALPFAARKRGWRVIAVEAHRDLAGVLAANAFSNHLYNVEVIQAAAGRARQVVDFPTPSIHGNRNFGGVGFHLKDAPLEPVRMLTLDETAPAGTQLVKIDVEGFEPEVLAGASELIARRETVWLVEATVNNPAAAAQVIETFRSAGYGVHWFYAPFATPRFSKRQPPRDVQGDANIVALPPNTPNRWELPAVDSTDERRPGTTSAYPYLSRYGY</sequence>
<dbReference type="OrthoDB" id="5679686at2"/>
<feature type="region of interest" description="Disordered" evidence="1">
    <location>
        <begin position="244"/>
        <end position="265"/>
    </location>
</feature>
<dbReference type="CDD" id="cd02440">
    <property type="entry name" value="AdoMet_MTases"/>
    <property type="match status" value="1"/>
</dbReference>
<dbReference type="InterPro" id="IPR029063">
    <property type="entry name" value="SAM-dependent_MTases_sf"/>
</dbReference>
<dbReference type="NCBIfam" id="TIGR01444">
    <property type="entry name" value="fkbM_fam"/>
    <property type="match status" value="1"/>
</dbReference>
<evidence type="ECO:0000259" key="2">
    <source>
        <dbReference type="Pfam" id="PF05050"/>
    </source>
</evidence>
<evidence type="ECO:0000256" key="1">
    <source>
        <dbReference type="SAM" id="MobiDB-lite"/>
    </source>
</evidence>
<accession>A0A328B4K6</accession>
<protein>
    <recommendedName>
        <fullName evidence="2">Methyltransferase FkbM domain-containing protein</fullName>
    </recommendedName>
</protein>